<organism evidence="2 3">
    <name type="scientific">Actinidia rufa</name>
    <dbReference type="NCBI Taxonomy" id="165716"/>
    <lineage>
        <taxon>Eukaryota</taxon>
        <taxon>Viridiplantae</taxon>
        <taxon>Streptophyta</taxon>
        <taxon>Embryophyta</taxon>
        <taxon>Tracheophyta</taxon>
        <taxon>Spermatophyta</taxon>
        <taxon>Magnoliopsida</taxon>
        <taxon>eudicotyledons</taxon>
        <taxon>Gunneridae</taxon>
        <taxon>Pentapetalae</taxon>
        <taxon>asterids</taxon>
        <taxon>Ericales</taxon>
        <taxon>Actinidiaceae</taxon>
        <taxon>Actinidia</taxon>
    </lineage>
</organism>
<name>A0A7J0GP66_9ERIC</name>
<reference evidence="2 3" key="1">
    <citation type="submission" date="2019-07" db="EMBL/GenBank/DDBJ databases">
        <title>De Novo Assembly of kiwifruit Actinidia rufa.</title>
        <authorList>
            <person name="Sugita-Konishi S."/>
            <person name="Sato K."/>
            <person name="Mori E."/>
            <person name="Abe Y."/>
            <person name="Kisaki G."/>
            <person name="Hamano K."/>
            <person name="Suezawa K."/>
            <person name="Otani M."/>
            <person name="Fukuda T."/>
            <person name="Manabe T."/>
            <person name="Gomi K."/>
            <person name="Tabuchi M."/>
            <person name="Akimitsu K."/>
            <person name="Kataoka I."/>
        </authorList>
    </citation>
    <scope>NUCLEOTIDE SEQUENCE [LARGE SCALE GENOMIC DNA]</scope>
    <source>
        <strain evidence="3">cv. Fuchu</strain>
    </source>
</reference>
<dbReference type="Proteomes" id="UP000585474">
    <property type="component" value="Unassembled WGS sequence"/>
</dbReference>
<evidence type="ECO:0000313" key="3">
    <source>
        <dbReference type="Proteomes" id="UP000585474"/>
    </source>
</evidence>
<protein>
    <submittedName>
        <fullName evidence="2">Uncharacterized protein</fullName>
    </submittedName>
</protein>
<comment type="caution">
    <text evidence="2">The sequence shown here is derived from an EMBL/GenBank/DDBJ whole genome shotgun (WGS) entry which is preliminary data.</text>
</comment>
<sequence>MAAAPSAAAATKVFVVEHHHHRCIEEEAVEREINIHALLQAHAHLCRGQGPRSNFAPRCGSLPSTAPTSTTVPAKPRRSVPP</sequence>
<dbReference type="AlphaFoldDB" id="A0A7J0GP66"/>
<keyword evidence="3" id="KW-1185">Reference proteome</keyword>
<feature type="region of interest" description="Disordered" evidence="1">
    <location>
        <begin position="50"/>
        <end position="82"/>
    </location>
</feature>
<evidence type="ECO:0000313" key="2">
    <source>
        <dbReference type="EMBL" id="GFZ12616.1"/>
    </source>
</evidence>
<gene>
    <name evidence="2" type="ORF">Acr_23g0010010</name>
</gene>
<feature type="compositionally biased region" description="Low complexity" evidence="1">
    <location>
        <begin position="63"/>
        <end position="74"/>
    </location>
</feature>
<dbReference type="EMBL" id="BJWL01000023">
    <property type="protein sequence ID" value="GFZ12616.1"/>
    <property type="molecule type" value="Genomic_DNA"/>
</dbReference>
<evidence type="ECO:0000256" key="1">
    <source>
        <dbReference type="SAM" id="MobiDB-lite"/>
    </source>
</evidence>
<accession>A0A7J0GP66</accession>
<proteinExistence type="predicted"/>